<accession>A0A128F3Z3</accession>
<protein>
    <recommendedName>
        <fullName evidence="4">Calx-beta domain protein</fullName>
    </recommendedName>
</protein>
<evidence type="ECO:0000256" key="1">
    <source>
        <dbReference type="SAM" id="SignalP"/>
    </source>
</evidence>
<proteinExistence type="predicted"/>
<gene>
    <name evidence="2" type="ORF">GCE9029_02633</name>
</gene>
<dbReference type="InterPro" id="IPR038081">
    <property type="entry name" value="CalX-like_sf"/>
</dbReference>
<reference evidence="3" key="1">
    <citation type="submission" date="2016-02" db="EMBL/GenBank/DDBJ databases">
        <authorList>
            <person name="Rodrigo-Torres Lidia"/>
            <person name="Arahal R.David."/>
        </authorList>
    </citation>
    <scope>NUCLEOTIDE SEQUENCE [LARGE SCALE GENOMIC DNA]</scope>
    <source>
        <strain evidence="3">CECT 9029</strain>
    </source>
</reference>
<dbReference type="SUPFAM" id="SSF63825">
    <property type="entry name" value="YWTD domain"/>
    <property type="match status" value="1"/>
</dbReference>
<dbReference type="Gene3D" id="2.60.40.2030">
    <property type="match status" value="1"/>
</dbReference>
<organism evidence="2 3">
    <name type="scientific">Grimontia celer</name>
    <dbReference type="NCBI Taxonomy" id="1796497"/>
    <lineage>
        <taxon>Bacteria</taxon>
        <taxon>Pseudomonadati</taxon>
        <taxon>Pseudomonadota</taxon>
        <taxon>Gammaproteobacteria</taxon>
        <taxon>Vibrionales</taxon>
        <taxon>Vibrionaceae</taxon>
        <taxon>Grimontia</taxon>
    </lineage>
</organism>
<dbReference type="SUPFAM" id="SSF141072">
    <property type="entry name" value="CalX-like"/>
    <property type="match status" value="1"/>
</dbReference>
<feature type="chain" id="PRO_5007281996" description="Calx-beta domain protein" evidence="1">
    <location>
        <begin position="25"/>
        <end position="572"/>
    </location>
</feature>
<dbReference type="RefSeq" id="WP_062663680.1">
    <property type="nucleotide sequence ID" value="NZ_FIZX01000002.1"/>
</dbReference>
<dbReference type="AlphaFoldDB" id="A0A128F3Z3"/>
<feature type="signal peptide" evidence="1">
    <location>
        <begin position="1"/>
        <end position="24"/>
    </location>
</feature>
<name>A0A128F3Z3_9GAMM</name>
<keyword evidence="3" id="KW-1185">Reference proteome</keyword>
<dbReference type="OrthoDB" id="5918553at2"/>
<dbReference type="Proteomes" id="UP000071641">
    <property type="component" value="Unassembled WGS sequence"/>
</dbReference>
<keyword evidence="1" id="KW-0732">Signal</keyword>
<evidence type="ECO:0000313" key="3">
    <source>
        <dbReference type="Proteomes" id="UP000071641"/>
    </source>
</evidence>
<evidence type="ECO:0000313" key="2">
    <source>
        <dbReference type="EMBL" id="CZF81479.1"/>
    </source>
</evidence>
<evidence type="ECO:0008006" key="4">
    <source>
        <dbReference type="Google" id="ProtNLM"/>
    </source>
</evidence>
<sequence>MRHRFTLISSLIAFSTLTGAQAYAACPGNVYSINGGRGEVGLLLDIQEDKQLTGYSNPGTRALLESRTLFSSSAMTYDPTTNRTYYASVTRPTAYYVEGVESVVSADELKSLSLHEKTSLPNQLAYYDHSTQTHTVLANVPEIFRMAFDPVSEQLVASDGDRIFSINPSDGVVTQLSTFSDGVKFGGFSSWGDFLFYDGELLFITNTRTFSVNPSSGEVSLKSFHYINFVTAATLDQNGQVIIAAKNQNVTSNINSTFLYRLNPDSGERVKIGLFPARINALATNTMEEHTCYDKTIFPSEKIVNVTGVGSDTVTEGETAKLTVNFDTSTKATKDINLALVDGTAIGGTDFEREVKVIFSDDTSVNITLNADGTVVTVPAGVSSLTVEITTIDDTEDEESKSASVSAWFKDDESDKANGSLTIEDNDEPLVPTVCTTDQRVQVRTSGAYVFVDCSNGRLGGPSISAQNITKRVNWSTNSYGGGNQSDWNTQIGVTEVGDLKSMSYYGSGSNSSNVCSNGGTSGTRINTTISGSIKLNANGDTVCQITLNETFCDGRGGLRYQNSSSSTCEYY</sequence>
<dbReference type="EMBL" id="FIZX01000002">
    <property type="protein sequence ID" value="CZF81479.1"/>
    <property type="molecule type" value="Genomic_DNA"/>
</dbReference>